<reference evidence="1 2" key="1">
    <citation type="submission" date="2021-07" db="EMBL/GenBank/DDBJ databases">
        <title>Paenibacillus radiodurans sp. nov., isolated from the southeastern edge of Tengger Desert.</title>
        <authorList>
            <person name="Zhang G."/>
        </authorList>
    </citation>
    <scope>NUCLEOTIDE SEQUENCE [LARGE SCALE GENOMIC DNA]</scope>
    <source>
        <strain evidence="1 2">CCM 7311</strain>
    </source>
</reference>
<sequence>GPDNGGVGSVVFYSKNDASIPQVLGDYDQILAGTKKIDAAFTMRASVLAVGSGGIVSCFDQAGKMWVGSGTELKRFDAYSMDKSQTELFAQETYVKGQIKALLVDGGYMWVLTDQSVSRIRYQ</sequence>
<evidence type="ECO:0000313" key="2">
    <source>
        <dbReference type="Proteomes" id="UP001519887"/>
    </source>
</evidence>
<accession>A0ABS7CG40</accession>
<dbReference type="InterPro" id="IPR015943">
    <property type="entry name" value="WD40/YVTN_repeat-like_dom_sf"/>
</dbReference>
<evidence type="ECO:0000313" key="1">
    <source>
        <dbReference type="EMBL" id="MBW7459894.1"/>
    </source>
</evidence>
<dbReference type="Proteomes" id="UP001519887">
    <property type="component" value="Unassembled WGS sequence"/>
</dbReference>
<dbReference type="EMBL" id="JAHZIK010001895">
    <property type="protein sequence ID" value="MBW7459894.1"/>
    <property type="molecule type" value="Genomic_DNA"/>
</dbReference>
<feature type="non-terminal residue" evidence="1">
    <location>
        <position position="1"/>
    </location>
</feature>
<protein>
    <submittedName>
        <fullName evidence="1">Uncharacterized protein</fullName>
    </submittedName>
</protein>
<keyword evidence="2" id="KW-1185">Reference proteome</keyword>
<proteinExistence type="predicted"/>
<name>A0ABS7CG40_9BACL</name>
<gene>
    <name evidence="1" type="ORF">K0U00_38125</name>
</gene>
<dbReference type="Gene3D" id="2.130.10.10">
    <property type="entry name" value="YVTN repeat-like/Quinoprotein amine dehydrogenase"/>
    <property type="match status" value="1"/>
</dbReference>
<organism evidence="1 2">
    <name type="scientific">Paenibacillus sepulcri</name>
    <dbReference type="NCBI Taxonomy" id="359917"/>
    <lineage>
        <taxon>Bacteria</taxon>
        <taxon>Bacillati</taxon>
        <taxon>Bacillota</taxon>
        <taxon>Bacilli</taxon>
        <taxon>Bacillales</taxon>
        <taxon>Paenibacillaceae</taxon>
        <taxon>Paenibacillus</taxon>
    </lineage>
</organism>
<comment type="caution">
    <text evidence="1">The sequence shown here is derived from an EMBL/GenBank/DDBJ whole genome shotgun (WGS) entry which is preliminary data.</text>
</comment>